<sequence>MEEQILDSASALYTEMNRRGLEIRKTDARDNGWFNEMCKLLECPDDQLAAHLKTRKLSAEQFLRAFLQAAQPFSLMFSEIWEYLSGHLAPRAGETISIKFGFPGDESVDIDLEQFRRYEEQATRMRHLEFTVVWNDKTLNALFQLSDLLALDDWEWDDKYRYSIGIGISLPAIIIGSHAMDGITKDIRNLFQQIIDDYRQLSDDARFDPSNAVLADNAHLLTDLMPRWAYVFYNLEKIAGEAKDKAYALYQKDILPHLKKLETQREELINEALDILDLPFWKHRWHTYEIWCTVRALKSMDELSPRPRVAKGRIALDGYSKEVIADLENCRDYPDACVVIQEQTTMVYQDRKGMKPDLRVCFSSKESGKSNTAAVIEFKQRSGIEKAHIEKVANLYTLGTPKSGGMIILNYDSPGVSPSLPPKSYYIEDFRPDHPDIISAFDEKLMRLLAIAGLKRKNTNVLLIDISSSMRGLYDQEDILNALRWARDAGKVELFFFNDELVPMVIPESGGKLPTSGGTNLPAAIAGMFARVTDIGKILIVSDRDYDDPSVLLPGLQCAECYPMELPSEINGLK</sequence>
<proteinExistence type="predicted"/>
<reference evidence="1 2" key="1">
    <citation type="submission" date="2015-11" db="EMBL/GenBank/DDBJ databases">
        <title>Sequence of Pedobacter ginsenosidimutans.</title>
        <authorList>
            <person name="Carson E."/>
            <person name="Keyser V."/>
            <person name="Newman J."/>
            <person name="Miller J."/>
        </authorList>
    </citation>
    <scope>NUCLEOTIDE SEQUENCE [LARGE SCALE GENOMIC DNA]</scope>
    <source>
        <strain evidence="1 2">KACC 14530</strain>
    </source>
</reference>
<gene>
    <name evidence="1" type="ORF">ASU31_25770</name>
</gene>
<keyword evidence="2" id="KW-1185">Reference proteome</keyword>
<comment type="caution">
    <text evidence="1">The sequence shown here is derived from an EMBL/GenBank/DDBJ whole genome shotgun (WGS) entry which is preliminary data.</text>
</comment>
<evidence type="ECO:0000313" key="1">
    <source>
        <dbReference type="EMBL" id="KRT13212.1"/>
    </source>
</evidence>
<protein>
    <submittedName>
        <fullName evidence="1">Uncharacterized protein</fullName>
    </submittedName>
</protein>
<evidence type="ECO:0000313" key="2">
    <source>
        <dbReference type="Proteomes" id="UP000051950"/>
    </source>
</evidence>
<dbReference type="Proteomes" id="UP000051950">
    <property type="component" value="Unassembled WGS sequence"/>
</dbReference>
<dbReference type="AlphaFoldDB" id="A0A0T5VH78"/>
<dbReference type="EMBL" id="LMZQ01000053">
    <property type="protein sequence ID" value="KRT13212.1"/>
    <property type="molecule type" value="Genomic_DNA"/>
</dbReference>
<organism evidence="1 2">
    <name type="scientific">Pedobacter ginsenosidimutans</name>
    <dbReference type="NCBI Taxonomy" id="687842"/>
    <lineage>
        <taxon>Bacteria</taxon>
        <taxon>Pseudomonadati</taxon>
        <taxon>Bacteroidota</taxon>
        <taxon>Sphingobacteriia</taxon>
        <taxon>Sphingobacteriales</taxon>
        <taxon>Sphingobacteriaceae</taxon>
        <taxon>Pedobacter</taxon>
    </lineage>
</organism>
<accession>A0A0T5VH78</accession>
<name>A0A0T5VH78_9SPHI</name>